<evidence type="ECO:0000256" key="1">
    <source>
        <dbReference type="ARBA" id="ARBA00022679"/>
    </source>
</evidence>
<keyword evidence="2" id="KW-0677">Repeat</keyword>
<dbReference type="Pfam" id="PF00581">
    <property type="entry name" value="Rhodanese"/>
    <property type="match status" value="2"/>
</dbReference>
<protein>
    <submittedName>
        <fullName evidence="4">Sulfurtransferase</fullName>
    </submittedName>
</protein>
<dbReference type="GO" id="GO:0004792">
    <property type="term" value="F:thiosulfate-cyanide sulfurtransferase activity"/>
    <property type="evidence" value="ECO:0007669"/>
    <property type="project" value="TreeGrafter"/>
</dbReference>
<reference evidence="4 5" key="1">
    <citation type="journal article" date="2017" name="Genome Announc.">
        <title>Draft Genome Sequence of Romboutsia maritimum sp. nov. Strain CCRI-22766(T), Isolated from Coastal Estuarine Mud.</title>
        <authorList>
            <person name="Maheux A.F."/>
            <person name="Boudreau D.K."/>
            <person name="Berube E."/>
            <person name="Boissinot M."/>
            <person name="Raymond F."/>
            <person name="Brodeur S."/>
            <person name="Corbeil J."/>
            <person name="Brightwell G."/>
            <person name="Broda D."/>
            <person name="Omar R.F."/>
            <person name="Bergeron M.G."/>
        </authorList>
    </citation>
    <scope>NUCLEOTIDE SEQUENCE [LARGE SCALE GENOMIC DNA]</scope>
    <source>
        <strain evidence="4 5">CCRI-22766</strain>
    </source>
</reference>
<feature type="domain" description="Rhodanese" evidence="3">
    <location>
        <begin position="187"/>
        <end position="300"/>
    </location>
</feature>
<accession>A0A371IW61</accession>
<dbReference type="InterPro" id="IPR001763">
    <property type="entry name" value="Rhodanese-like_dom"/>
</dbReference>
<comment type="caution">
    <text evidence="4">The sequence shown here is derived from an EMBL/GenBank/DDBJ whole genome shotgun (WGS) entry which is preliminary data.</text>
</comment>
<evidence type="ECO:0000256" key="2">
    <source>
        <dbReference type="ARBA" id="ARBA00022737"/>
    </source>
</evidence>
<dbReference type="InterPro" id="IPR036873">
    <property type="entry name" value="Rhodanese-like_dom_sf"/>
</dbReference>
<dbReference type="EMBL" id="NOJZ02000001">
    <property type="protein sequence ID" value="RDY24724.1"/>
    <property type="molecule type" value="Genomic_DNA"/>
</dbReference>
<dbReference type="PROSITE" id="PS50206">
    <property type="entry name" value="RHODANESE_3"/>
    <property type="match status" value="2"/>
</dbReference>
<dbReference type="CDD" id="cd01448">
    <property type="entry name" value="TST_Repeat_1"/>
    <property type="match status" value="1"/>
</dbReference>
<keyword evidence="1 4" id="KW-0808">Transferase</keyword>
<dbReference type="PANTHER" id="PTHR11364:SF27">
    <property type="entry name" value="SULFURTRANSFERASE"/>
    <property type="match status" value="1"/>
</dbReference>
<dbReference type="Proteomes" id="UP000243494">
    <property type="component" value="Unassembled WGS sequence"/>
</dbReference>
<keyword evidence="5" id="KW-1185">Reference proteome</keyword>
<organism evidence="4 5">
    <name type="scientific">Romboutsia maritimum</name>
    <dbReference type="NCBI Taxonomy" id="2020948"/>
    <lineage>
        <taxon>Bacteria</taxon>
        <taxon>Bacillati</taxon>
        <taxon>Bacillota</taxon>
        <taxon>Clostridia</taxon>
        <taxon>Peptostreptococcales</taxon>
        <taxon>Peptostreptococcaceae</taxon>
        <taxon>Romboutsia</taxon>
    </lineage>
</organism>
<gene>
    <name evidence="4" type="ORF">CHF27_000560</name>
</gene>
<name>A0A371IW61_9FIRM</name>
<evidence type="ECO:0000313" key="5">
    <source>
        <dbReference type="Proteomes" id="UP000243494"/>
    </source>
</evidence>
<evidence type="ECO:0000313" key="4">
    <source>
        <dbReference type="EMBL" id="RDY24724.1"/>
    </source>
</evidence>
<dbReference type="InterPro" id="IPR045078">
    <property type="entry name" value="TST/MPST-like"/>
</dbReference>
<sequence>MLQIFYNSIEYIIIKYRKRGNLMGNLMDCKELIKNINNDNTIIIDCRFDLSDKAYGKRSYDQGHIKGSFRFDMEEDLASKVKEHGGRHPFPDLKEFKNKLENIGINNNVNIIVYDDGEIAGAARAWSILKYIGHEKVYVLNGGITEYKRLNGPLDTLTPESNKSSSYDIKLNKDMICSMEYVKQNISNKSSLIIDSREFKRYKGEFEPIDIKAGHIPSAKNYFWMEILKVNEYGNKVIKDKKNLQMHFKELAGFSEIIVYCGSGITATPNALALSILNIKYKIYAGSFSDWISYDENEVETF</sequence>
<dbReference type="SMART" id="SM00450">
    <property type="entry name" value="RHOD"/>
    <property type="match status" value="2"/>
</dbReference>
<feature type="domain" description="Rhodanese" evidence="3">
    <location>
        <begin position="37"/>
        <end position="156"/>
    </location>
</feature>
<dbReference type="SUPFAM" id="SSF52821">
    <property type="entry name" value="Rhodanese/Cell cycle control phosphatase"/>
    <property type="match status" value="2"/>
</dbReference>
<dbReference type="PANTHER" id="PTHR11364">
    <property type="entry name" value="THIOSULFATE SULFERTANSFERASE"/>
    <property type="match status" value="1"/>
</dbReference>
<dbReference type="Gene3D" id="3.40.250.10">
    <property type="entry name" value="Rhodanese-like domain"/>
    <property type="match status" value="2"/>
</dbReference>
<proteinExistence type="predicted"/>
<evidence type="ECO:0000259" key="3">
    <source>
        <dbReference type="PROSITE" id="PS50206"/>
    </source>
</evidence>
<dbReference type="AlphaFoldDB" id="A0A371IW61"/>